<name>W0RRD9_9BACT</name>
<dbReference type="HOGENOM" id="CLU_031690_3_1_0"/>
<gene>
    <name evidence="1" type="ORF">J421_5497</name>
</gene>
<reference evidence="1 2" key="1">
    <citation type="journal article" date="2014" name="Genome Announc.">
        <title>Genome Sequence and Methylome of Soil Bacterium Gemmatirosa kalamazoonensis KBS708T, a Member of the Rarely Cultivated Gemmatimonadetes Phylum.</title>
        <authorList>
            <person name="Debruyn J.M."/>
            <person name="Radosevich M."/>
            <person name="Wommack K.E."/>
            <person name="Polson S.W."/>
            <person name="Hauser L.J."/>
            <person name="Fawaz M.N."/>
            <person name="Korlach J."/>
            <person name="Tsai Y.C."/>
        </authorList>
    </citation>
    <scope>NUCLEOTIDE SEQUENCE [LARGE SCALE GENOMIC DNA]</scope>
    <source>
        <strain evidence="1 2">KBS708</strain>
        <plasmid evidence="2">Plasmid 1</plasmid>
    </source>
</reference>
<dbReference type="PATRIC" id="fig|861299.3.peg.5533"/>
<dbReference type="InParanoid" id="W0RRD9"/>
<proteinExistence type="predicted"/>
<evidence type="ECO:0000313" key="1">
    <source>
        <dbReference type="EMBL" id="AHG93032.1"/>
    </source>
</evidence>
<protein>
    <submittedName>
        <fullName evidence="1">Type VI secretion protein, VC_A0114 family</fullName>
    </submittedName>
</protein>
<accession>W0RRD9</accession>
<sequence>MFLAPQHFQAQRRHFEEGLALALDTLFAFAHGVSAAALDADALANGTLALDHARGVLPDGTPFLIPEADPAPPPEPLAERFSPTRDAHVVHLAIPAWRGDGANVTDPSAGPDFDAPPNGHDARYVAVAAPVRDETTGLDSAPVRFAAKNLRLLLDEELAPDDVSLPLARVRRDGAGRFVLDPDFVPPCLQIGASERLLGLLRGVVGMLEAKGATLAATLAATTATAAPAPNATGGPAAYVGNEIATRWLLHAVRSAEAPLRHLLATRRAHPEQLWFELSRLAGALCTFSLTTEPRDLPLYTHDDLGACFGALERHLREHLDVVVAARAVVVPLTRRTDVLYVGTISDPRCYEPGARWFLGVRSSVGAAETIARVPQLTKVCASKFVLELVRRAFPGLTVDHVPAPPPGLAPRGELAYFEITLGGPCAQGLRDSHEMGVYVPAGLPDAVLEVAVLTPN</sequence>
<dbReference type="KEGG" id="gba:J421_5497"/>
<dbReference type="InterPro" id="IPR010263">
    <property type="entry name" value="T6SS_TssK"/>
</dbReference>
<evidence type="ECO:0000313" key="2">
    <source>
        <dbReference type="Proteomes" id="UP000019151"/>
    </source>
</evidence>
<dbReference type="EMBL" id="CP007129">
    <property type="protein sequence ID" value="AHG93032.1"/>
    <property type="molecule type" value="Genomic_DNA"/>
</dbReference>
<organism evidence="1 2">
    <name type="scientific">Gemmatirosa kalamazoonensis</name>
    <dbReference type="NCBI Taxonomy" id="861299"/>
    <lineage>
        <taxon>Bacteria</taxon>
        <taxon>Pseudomonadati</taxon>
        <taxon>Gemmatimonadota</taxon>
        <taxon>Gemmatimonadia</taxon>
        <taxon>Gemmatimonadales</taxon>
        <taxon>Gemmatimonadaceae</taxon>
        <taxon>Gemmatirosa</taxon>
    </lineage>
</organism>
<dbReference type="Proteomes" id="UP000019151">
    <property type="component" value="Plasmid 1"/>
</dbReference>
<dbReference type="Pfam" id="PF05936">
    <property type="entry name" value="T6SS_VasE"/>
    <property type="match status" value="1"/>
</dbReference>
<keyword evidence="1" id="KW-0614">Plasmid</keyword>
<dbReference type="NCBIfam" id="TIGR03353">
    <property type="entry name" value="VI_chp_4"/>
    <property type="match status" value="1"/>
</dbReference>
<geneLocation type="plasmid" evidence="1 2">
    <name>1</name>
</geneLocation>
<dbReference type="PANTHER" id="PTHR35566">
    <property type="entry name" value="BLR3599 PROTEIN"/>
    <property type="match status" value="1"/>
</dbReference>
<dbReference type="PANTHER" id="PTHR35566:SF1">
    <property type="entry name" value="TYPE VI SECRETION SYSTEM BASEPLATE COMPONENT TSSK1"/>
    <property type="match status" value="1"/>
</dbReference>
<dbReference type="AlphaFoldDB" id="W0RRD9"/>
<keyword evidence="2" id="KW-1185">Reference proteome</keyword>